<name>A2F1E8_TRIV3</name>
<gene>
    <name evidence="2" type="ORF">TVAG_027030</name>
</gene>
<reference evidence="2" key="1">
    <citation type="submission" date="2006-10" db="EMBL/GenBank/DDBJ databases">
        <authorList>
            <person name="Amadeo P."/>
            <person name="Zhao Q."/>
            <person name="Wortman J."/>
            <person name="Fraser-Liggett C."/>
            <person name="Carlton J."/>
        </authorList>
    </citation>
    <scope>NUCLEOTIDE SEQUENCE</scope>
    <source>
        <strain evidence="2">G3</strain>
    </source>
</reference>
<dbReference type="InParanoid" id="A2F1E8"/>
<dbReference type="Proteomes" id="UP000001542">
    <property type="component" value="Unassembled WGS sequence"/>
</dbReference>
<protein>
    <submittedName>
        <fullName evidence="2">Uncharacterized protein</fullName>
    </submittedName>
</protein>
<dbReference type="VEuPathDB" id="TrichDB:TVAG_027030"/>
<feature type="compositionally biased region" description="Polar residues" evidence="1">
    <location>
        <begin position="200"/>
        <end position="231"/>
    </location>
</feature>
<feature type="region of interest" description="Disordered" evidence="1">
    <location>
        <begin position="192"/>
        <end position="237"/>
    </location>
</feature>
<organism evidence="2 3">
    <name type="scientific">Trichomonas vaginalis (strain ATCC PRA-98 / G3)</name>
    <dbReference type="NCBI Taxonomy" id="412133"/>
    <lineage>
        <taxon>Eukaryota</taxon>
        <taxon>Metamonada</taxon>
        <taxon>Parabasalia</taxon>
        <taxon>Trichomonadida</taxon>
        <taxon>Trichomonadidae</taxon>
        <taxon>Trichomonas</taxon>
    </lineage>
</organism>
<dbReference type="EMBL" id="DS113573">
    <property type="protein sequence ID" value="EAY01235.1"/>
    <property type="molecule type" value="Genomic_DNA"/>
</dbReference>
<dbReference type="VEuPathDB" id="TrichDB:TVAGG3_0947600"/>
<proteinExistence type="predicted"/>
<evidence type="ECO:0000313" key="2">
    <source>
        <dbReference type="EMBL" id="EAY01235.1"/>
    </source>
</evidence>
<evidence type="ECO:0000313" key="3">
    <source>
        <dbReference type="Proteomes" id="UP000001542"/>
    </source>
</evidence>
<keyword evidence="3" id="KW-1185">Reference proteome</keyword>
<reference evidence="2" key="2">
    <citation type="journal article" date="2007" name="Science">
        <title>Draft genome sequence of the sexually transmitted pathogen Trichomonas vaginalis.</title>
        <authorList>
            <person name="Carlton J.M."/>
            <person name="Hirt R.P."/>
            <person name="Silva J.C."/>
            <person name="Delcher A.L."/>
            <person name="Schatz M."/>
            <person name="Zhao Q."/>
            <person name="Wortman J.R."/>
            <person name="Bidwell S.L."/>
            <person name="Alsmark U.C.M."/>
            <person name="Besteiro S."/>
            <person name="Sicheritz-Ponten T."/>
            <person name="Noel C.J."/>
            <person name="Dacks J.B."/>
            <person name="Foster P.G."/>
            <person name="Simillion C."/>
            <person name="Van de Peer Y."/>
            <person name="Miranda-Saavedra D."/>
            <person name="Barton G.J."/>
            <person name="Westrop G.D."/>
            <person name="Mueller S."/>
            <person name="Dessi D."/>
            <person name="Fiori P.L."/>
            <person name="Ren Q."/>
            <person name="Paulsen I."/>
            <person name="Zhang H."/>
            <person name="Bastida-Corcuera F.D."/>
            <person name="Simoes-Barbosa A."/>
            <person name="Brown M.T."/>
            <person name="Hayes R.D."/>
            <person name="Mukherjee M."/>
            <person name="Okumura C.Y."/>
            <person name="Schneider R."/>
            <person name="Smith A.J."/>
            <person name="Vanacova S."/>
            <person name="Villalvazo M."/>
            <person name="Haas B.J."/>
            <person name="Pertea M."/>
            <person name="Feldblyum T.V."/>
            <person name="Utterback T.R."/>
            <person name="Shu C.L."/>
            <person name="Osoegawa K."/>
            <person name="de Jong P.J."/>
            <person name="Hrdy I."/>
            <person name="Horvathova L."/>
            <person name="Zubacova Z."/>
            <person name="Dolezal P."/>
            <person name="Malik S.B."/>
            <person name="Logsdon J.M. Jr."/>
            <person name="Henze K."/>
            <person name="Gupta A."/>
            <person name="Wang C.C."/>
            <person name="Dunne R.L."/>
            <person name="Upcroft J.A."/>
            <person name="Upcroft P."/>
            <person name="White O."/>
            <person name="Salzberg S.L."/>
            <person name="Tang P."/>
            <person name="Chiu C.-H."/>
            <person name="Lee Y.-S."/>
            <person name="Embley T.M."/>
            <person name="Coombs G.H."/>
            <person name="Mottram J.C."/>
            <person name="Tachezy J."/>
            <person name="Fraser-Liggett C.M."/>
            <person name="Johnson P.J."/>
        </authorList>
    </citation>
    <scope>NUCLEOTIDE SEQUENCE [LARGE SCALE GENOMIC DNA]</scope>
    <source>
        <strain evidence="2">G3</strain>
    </source>
</reference>
<dbReference type="KEGG" id="tva:4759064"/>
<accession>A2F1E8</accession>
<evidence type="ECO:0000256" key="1">
    <source>
        <dbReference type="SAM" id="MobiDB-lite"/>
    </source>
</evidence>
<dbReference type="AlphaFoldDB" id="A2F1E8"/>
<dbReference type="RefSeq" id="XP_001314050.1">
    <property type="nucleotide sequence ID" value="XM_001314043.1"/>
</dbReference>
<sequence>MAFNYTFTNYATTDKKSYERCMNEFTGVELNHALNYFKDHQVTNQVVCILLAFIKHQDDSFPFVYREYPRHKNLTLLCLEKKWEQYGYIFSNVVYKKFKSEKNIPNADINDYYNCTTFQSRLELFRNLDDNVVTIISYEDSQNYMSNSFYITVKKNNQKYELQNVYHIINQTINTYTYDDIYEKIIKGSKKLQAKDTETGDSPVSSDTITQNNSDESNESADTAGTNNEDSTALADVSETNTDELYAYFDNFFEITPDESPF</sequence>